<reference evidence="2 4" key="1">
    <citation type="submission" date="2016-10" db="EMBL/GenBank/DDBJ databases">
        <authorList>
            <person name="Varghese N."/>
            <person name="Submissions S."/>
        </authorList>
    </citation>
    <scope>NUCLEOTIDE SEQUENCE [LARGE SCALE GENOMIC DNA]</scope>
    <source>
        <strain evidence="2 4">DSM 19299</strain>
    </source>
</reference>
<gene>
    <name evidence="3" type="ORF">NCTC13492_02019</name>
    <name evidence="2" type="ORF">SAMN05421542_4669</name>
</gene>
<dbReference type="OrthoDB" id="1273603at2"/>
<name>A0A2X2WR77_CHRJE</name>
<keyword evidence="1" id="KW-0472">Membrane</keyword>
<accession>A0A2X2WR77</accession>
<sequence length="426" mass="45077">MSRYLPQETHVVCSYQMNPSPGVLLVDPKMWNLSVVYKSEKQPLLTEVDKVLKDDFECKSNWGQAAAWSFLVAGLALGLAVAFSICTFGVGAIVLGAVAVAATVLIASNSTKCNPNLVEWVNPHSNVKFEGHKALTQKSFLKCSAGPGILTPFLDEAEAKSAAKNVAFRNWGEVSLTAVISGLFGYGIGLSAGTAAVAAGGGLGALGPGLLAGGKEATVGIIGAYLIFQPISTWEAQGMQGIYGGDGNTTYDQMLASRKNMEGSFTVDTPDDPYIGTSQTTAAGELLNLSYDKYRQNQNEKYIKEIMNLKGTRAEREARTAEIVAEMKKTRSGAQAVEAMKRKGSGKILPREKTSNKGNRVINEHRAETNKAMKGQAAEGFGGAINVAGLVLPLLVSPLNEWTFSVLADSFANQSAGGVTINAAQN</sequence>
<dbReference type="RefSeq" id="WP_089739789.1">
    <property type="nucleotide sequence ID" value="NZ_FNEG01000011.1"/>
</dbReference>
<dbReference type="STRING" id="445960.SAMN05421542_4669"/>
<evidence type="ECO:0000313" key="3">
    <source>
        <dbReference type="EMBL" id="SQB42984.1"/>
    </source>
</evidence>
<dbReference type="AlphaFoldDB" id="A0A2X2WR77"/>
<evidence type="ECO:0000313" key="5">
    <source>
        <dbReference type="Proteomes" id="UP000251670"/>
    </source>
</evidence>
<evidence type="ECO:0008006" key="6">
    <source>
        <dbReference type="Google" id="ProtNLM"/>
    </source>
</evidence>
<feature type="transmembrane region" description="Helical" evidence="1">
    <location>
        <begin position="65"/>
        <end position="83"/>
    </location>
</feature>
<organism evidence="3 5">
    <name type="scientific">Chryseobacterium jejuense</name>
    <dbReference type="NCBI Taxonomy" id="445960"/>
    <lineage>
        <taxon>Bacteria</taxon>
        <taxon>Pseudomonadati</taxon>
        <taxon>Bacteroidota</taxon>
        <taxon>Flavobacteriia</taxon>
        <taxon>Flavobacteriales</taxon>
        <taxon>Weeksellaceae</taxon>
        <taxon>Chryseobacterium group</taxon>
        <taxon>Chryseobacterium</taxon>
    </lineage>
</organism>
<evidence type="ECO:0000313" key="2">
    <source>
        <dbReference type="EMBL" id="SDJ91854.1"/>
    </source>
</evidence>
<keyword evidence="1" id="KW-0812">Transmembrane</keyword>
<protein>
    <recommendedName>
        <fullName evidence="6">DUF4280 domain-containing protein</fullName>
    </recommendedName>
</protein>
<dbReference type="EMBL" id="FNEG01000011">
    <property type="protein sequence ID" value="SDJ91854.1"/>
    <property type="molecule type" value="Genomic_DNA"/>
</dbReference>
<dbReference type="Proteomes" id="UP000199426">
    <property type="component" value="Unassembled WGS sequence"/>
</dbReference>
<evidence type="ECO:0000313" key="4">
    <source>
        <dbReference type="Proteomes" id="UP000199426"/>
    </source>
</evidence>
<feature type="transmembrane region" description="Helical" evidence="1">
    <location>
        <begin position="90"/>
        <end position="108"/>
    </location>
</feature>
<reference evidence="3 5" key="2">
    <citation type="submission" date="2018-06" db="EMBL/GenBank/DDBJ databases">
        <authorList>
            <consortium name="Pathogen Informatics"/>
            <person name="Doyle S."/>
        </authorList>
    </citation>
    <scope>NUCLEOTIDE SEQUENCE [LARGE SCALE GENOMIC DNA]</scope>
    <source>
        <strain evidence="3 5">NCTC13492</strain>
    </source>
</reference>
<keyword evidence="4" id="KW-1185">Reference proteome</keyword>
<dbReference type="EMBL" id="UAWB01000004">
    <property type="protein sequence ID" value="SQB42984.1"/>
    <property type="molecule type" value="Genomic_DNA"/>
</dbReference>
<dbReference type="Proteomes" id="UP000251670">
    <property type="component" value="Unassembled WGS sequence"/>
</dbReference>
<keyword evidence="1" id="KW-1133">Transmembrane helix</keyword>
<evidence type="ECO:0000256" key="1">
    <source>
        <dbReference type="SAM" id="Phobius"/>
    </source>
</evidence>
<proteinExistence type="predicted"/>